<proteinExistence type="predicted"/>
<keyword evidence="2" id="KW-1133">Transmembrane helix</keyword>
<evidence type="ECO:0000313" key="3">
    <source>
        <dbReference type="EMBL" id="KNE72800.1"/>
    </source>
</evidence>
<organism evidence="3 4">
    <name type="scientific">Allomyces macrogynus (strain ATCC 38327)</name>
    <name type="common">Allomyces javanicus var. macrogynus</name>
    <dbReference type="NCBI Taxonomy" id="578462"/>
    <lineage>
        <taxon>Eukaryota</taxon>
        <taxon>Fungi</taxon>
        <taxon>Fungi incertae sedis</taxon>
        <taxon>Blastocladiomycota</taxon>
        <taxon>Blastocladiomycetes</taxon>
        <taxon>Blastocladiales</taxon>
        <taxon>Blastocladiaceae</taxon>
        <taxon>Allomyces</taxon>
    </lineage>
</organism>
<feature type="compositionally biased region" description="Pro residues" evidence="1">
    <location>
        <begin position="37"/>
        <end position="46"/>
    </location>
</feature>
<evidence type="ECO:0000256" key="1">
    <source>
        <dbReference type="SAM" id="MobiDB-lite"/>
    </source>
</evidence>
<dbReference type="AlphaFoldDB" id="A0A0L0TDP2"/>
<gene>
    <name evidence="3" type="ORF">AMAG_16908</name>
</gene>
<accession>A0A0L0TDP2</accession>
<keyword evidence="4" id="KW-1185">Reference proteome</keyword>
<dbReference type="OrthoDB" id="5570294at2759"/>
<name>A0A0L0TDP2_ALLM3</name>
<feature type="region of interest" description="Disordered" evidence="1">
    <location>
        <begin position="117"/>
        <end position="150"/>
    </location>
</feature>
<reference evidence="4" key="2">
    <citation type="submission" date="2009-11" db="EMBL/GenBank/DDBJ databases">
        <title>The Genome Sequence of Allomyces macrogynus strain ATCC 38327.</title>
        <authorList>
            <consortium name="The Broad Institute Genome Sequencing Platform"/>
            <person name="Russ C."/>
            <person name="Cuomo C."/>
            <person name="Shea T."/>
            <person name="Young S.K."/>
            <person name="Zeng Q."/>
            <person name="Koehrsen M."/>
            <person name="Haas B."/>
            <person name="Borodovsky M."/>
            <person name="Guigo R."/>
            <person name="Alvarado L."/>
            <person name="Berlin A."/>
            <person name="Borenstein D."/>
            <person name="Chen Z."/>
            <person name="Engels R."/>
            <person name="Freedman E."/>
            <person name="Gellesch M."/>
            <person name="Goldberg J."/>
            <person name="Griggs A."/>
            <person name="Gujja S."/>
            <person name="Heiman D."/>
            <person name="Hepburn T."/>
            <person name="Howarth C."/>
            <person name="Jen D."/>
            <person name="Larson L."/>
            <person name="Lewis B."/>
            <person name="Mehta T."/>
            <person name="Park D."/>
            <person name="Pearson M."/>
            <person name="Roberts A."/>
            <person name="Saif S."/>
            <person name="Shenoy N."/>
            <person name="Sisk P."/>
            <person name="Stolte C."/>
            <person name="Sykes S."/>
            <person name="Walk T."/>
            <person name="White J."/>
            <person name="Yandava C."/>
            <person name="Burger G."/>
            <person name="Gray M.W."/>
            <person name="Holland P.W.H."/>
            <person name="King N."/>
            <person name="Lang F.B.F."/>
            <person name="Roger A.J."/>
            <person name="Ruiz-Trillo I."/>
            <person name="Lander E."/>
            <person name="Nusbaum C."/>
        </authorList>
    </citation>
    <scope>NUCLEOTIDE SEQUENCE [LARGE SCALE GENOMIC DNA]</scope>
    <source>
        <strain evidence="4">ATCC 38327</strain>
    </source>
</reference>
<dbReference type="EMBL" id="GG745384">
    <property type="protein sequence ID" value="KNE72800.1"/>
    <property type="molecule type" value="Genomic_DNA"/>
</dbReference>
<evidence type="ECO:0000256" key="2">
    <source>
        <dbReference type="SAM" id="Phobius"/>
    </source>
</evidence>
<protein>
    <submittedName>
        <fullName evidence="3">Uncharacterized protein</fullName>
    </submittedName>
</protein>
<sequence length="1030" mass="110154">MPARASARGRARRPSLDPPPSSTRSAHSAQSTRRPSSPHPASPGPASPASRRVSIAAPHPIAASVDALAPASAPADRSSALLLAAAAARNPGSDRVHSIAQSVDGIAPITTATHAASVPADSELGTNDTLTEPATPAGAPRAAPTKQLDLKSLKMDTIDSRRPSIPVTADNSMMRKLTLPGNDRPTLDKSTSPLTKGTSVFSMTINSETGPMSPHATVPGRTLHHRPGSTATLTGSDGTQAHQEEQGAVDHFIAYVQKQAATPFSPKRFGRISRLHFTFLSMQCMLWIVNFIQVILFTYWQIQSVKRNGLFARSATTAQLVADVILCFFGLAYVKEVVRFGMWLHLLVSKTAGNGAKWRYAFVAHSGWLMPLLITSQKHVGWIVESKALTKVVHPRVIFWDLVTVDLPNASKNLLYLITGDATGLTLLSAIWVMFSVSFKASRFLWHSILAFNFAQQVQRAHRRRQNDLLVWSRAVQRTVVILGDAPTQLTSTVHSVILAAAAAAGAQIGGAGAQEAAARLMAEFKPAISTVMEVATIAGFQALWRLVRPARPWSSRELRAVMNPATTAAVGTVGRGSGGLAAPHDDSKSGSFLTRWRPGERPKSGIFQGTAMGSGALAVPGMGSAGVLATAVMAHGRASSDAAEMEGEGAEGAGVRAAAALDDTAVASTLASPTAASGAAAAPAKTPPTGSAWSVAGLSFTTAAAGSAGALGGMTANDPRTLELARLLYAHGKALKYLDRTPTTKVVVTQETLAAMKAVWASEVMQALVKDMAEHPAAWHDRVMATWTNDLSSVPEPGVMASMVPLKLPLVQFCLDRMQRYLDRDRLKPSEWAHVPHSLSELILKELFSVSMTRVMPGKHDVLAFAPIDEVPAQHSKVLDVANFVVVMLDLANVDVVVPASKGATTQLAQTVRHYSKLLSNEVKAKRVVVVGYNYERFKAKIQEHPIAHLRTFYKGLPQYVPAANGTGKDPMVRIMTYFEKWMNAALDKHPDSAALFTDERGWDKCVLALIAEMERRHTLELLDAAKLV</sequence>
<keyword evidence="2" id="KW-0812">Transmembrane</keyword>
<feature type="region of interest" description="Disordered" evidence="1">
    <location>
        <begin position="573"/>
        <end position="609"/>
    </location>
</feature>
<keyword evidence="2" id="KW-0472">Membrane</keyword>
<feature type="transmembrane region" description="Helical" evidence="2">
    <location>
        <begin position="414"/>
        <end position="435"/>
    </location>
</feature>
<dbReference type="VEuPathDB" id="FungiDB:AMAG_16908"/>
<feature type="compositionally biased region" description="Low complexity" evidence="1">
    <location>
        <begin position="131"/>
        <end position="145"/>
    </location>
</feature>
<dbReference type="Proteomes" id="UP000054350">
    <property type="component" value="Unassembled WGS sequence"/>
</dbReference>
<evidence type="ECO:0000313" key="4">
    <source>
        <dbReference type="Proteomes" id="UP000054350"/>
    </source>
</evidence>
<reference evidence="3 4" key="1">
    <citation type="submission" date="2009-11" db="EMBL/GenBank/DDBJ databases">
        <title>Annotation of Allomyces macrogynus ATCC 38327.</title>
        <authorList>
            <consortium name="The Broad Institute Genome Sequencing Platform"/>
            <person name="Russ C."/>
            <person name="Cuomo C."/>
            <person name="Burger G."/>
            <person name="Gray M.W."/>
            <person name="Holland P.W.H."/>
            <person name="King N."/>
            <person name="Lang F.B.F."/>
            <person name="Roger A.J."/>
            <person name="Ruiz-Trillo I."/>
            <person name="Young S.K."/>
            <person name="Zeng Q."/>
            <person name="Gargeya S."/>
            <person name="Fitzgerald M."/>
            <person name="Haas B."/>
            <person name="Abouelleil A."/>
            <person name="Alvarado L."/>
            <person name="Arachchi H.M."/>
            <person name="Berlin A."/>
            <person name="Chapman S.B."/>
            <person name="Gearin G."/>
            <person name="Goldberg J."/>
            <person name="Griggs A."/>
            <person name="Gujja S."/>
            <person name="Hansen M."/>
            <person name="Heiman D."/>
            <person name="Howarth C."/>
            <person name="Larimer J."/>
            <person name="Lui A."/>
            <person name="MacDonald P.J.P."/>
            <person name="McCowen C."/>
            <person name="Montmayeur A."/>
            <person name="Murphy C."/>
            <person name="Neiman D."/>
            <person name="Pearson M."/>
            <person name="Priest M."/>
            <person name="Roberts A."/>
            <person name="Saif S."/>
            <person name="Shea T."/>
            <person name="Sisk P."/>
            <person name="Stolte C."/>
            <person name="Sykes S."/>
            <person name="Wortman J."/>
            <person name="Nusbaum C."/>
            <person name="Birren B."/>
        </authorList>
    </citation>
    <scope>NUCLEOTIDE SEQUENCE [LARGE SCALE GENOMIC DNA]</scope>
    <source>
        <strain evidence="3 4">ATCC 38327</strain>
    </source>
</reference>
<feature type="compositionally biased region" description="Polar residues" evidence="1">
    <location>
        <begin position="188"/>
        <end position="197"/>
    </location>
</feature>
<feature type="region of interest" description="Disordered" evidence="1">
    <location>
        <begin position="1"/>
        <end position="57"/>
    </location>
</feature>
<feature type="transmembrane region" description="Helical" evidence="2">
    <location>
        <begin position="314"/>
        <end position="334"/>
    </location>
</feature>
<feature type="transmembrane region" description="Helical" evidence="2">
    <location>
        <begin position="277"/>
        <end position="302"/>
    </location>
</feature>
<feature type="region of interest" description="Disordered" evidence="1">
    <location>
        <begin position="175"/>
        <end position="197"/>
    </location>
</feature>